<proteinExistence type="predicted"/>
<name>A0A2H0V7S2_9BACT</name>
<dbReference type="InterPro" id="IPR004365">
    <property type="entry name" value="NA-bd_OB_tRNA"/>
</dbReference>
<evidence type="ECO:0000313" key="3">
    <source>
        <dbReference type="Proteomes" id="UP000228614"/>
    </source>
</evidence>
<evidence type="ECO:0000259" key="1">
    <source>
        <dbReference type="Pfam" id="PF01336"/>
    </source>
</evidence>
<organism evidence="2 3">
    <name type="scientific">Candidatus Falkowbacteria bacterium CG10_big_fil_rev_8_21_14_0_10_37_6</name>
    <dbReference type="NCBI Taxonomy" id="1974563"/>
    <lineage>
        <taxon>Bacteria</taxon>
        <taxon>Candidatus Falkowiibacteriota</taxon>
    </lineage>
</organism>
<feature type="non-terminal residue" evidence="2">
    <location>
        <position position="59"/>
    </location>
</feature>
<accession>A0A2H0V7S2</accession>
<dbReference type="Gene3D" id="2.40.50.140">
    <property type="entry name" value="Nucleic acid-binding proteins"/>
    <property type="match status" value="1"/>
</dbReference>
<dbReference type="Pfam" id="PF01336">
    <property type="entry name" value="tRNA_anti-codon"/>
    <property type="match status" value="1"/>
</dbReference>
<feature type="domain" description="OB" evidence="1">
    <location>
        <begin position="17"/>
        <end position="55"/>
    </location>
</feature>
<protein>
    <recommendedName>
        <fullName evidence="1">OB domain-containing protein</fullName>
    </recommendedName>
</protein>
<dbReference type="EMBL" id="PFAN01000028">
    <property type="protein sequence ID" value="PIR95118.1"/>
    <property type="molecule type" value="Genomic_DNA"/>
</dbReference>
<dbReference type="SUPFAM" id="SSF50249">
    <property type="entry name" value="Nucleic acid-binding proteins"/>
    <property type="match status" value="1"/>
</dbReference>
<dbReference type="AlphaFoldDB" id="A0A2H0V7S2"/>
<dbReference type="GO" id="GO:0003676">
    <property type="term" value="F:nucleic acid binding"/>
    <property type="evidence" value="ECO:0007669"/>
    <property type="project" value="InterPro"/>
</dbReference>
<dbReference type="Proteomes" id="UP000228614">
    <property type="component" value="Unassembled WGS sequence"/>
</dbReference>
<comment type="caution">
    <text evidence="2">The sequence shown here is derived from an EMBL/GenBank/DDBJ whole genome shotgun (WGS) entry which is preliminary data.</text>
</comment>
<evidence type="ECO:0000313" key="2">
    <source>
        <dbReference type="EMBL" id="PIR95118.1"/>
    </source>
</evidence>
<gene>
    <name evidence="2" type="ORF">COT95_00460</name>
</gene>
<dbReference type="InterPro" id="IPR012340">
    <property type="entry name" value="NA-bd_OB-fold"/>
</dbReference>
<sequence>MNRVFINDLKNYTSKEVKVNGFVSVRRDHGKLIFLDIRDETGVVQAVASPKQESAHKIA</sequence>
<reference evidence="3" key="1">
    <citation type="submission" date="2017-09" db="EMBL/GenBank/DDBJ databases">
        <title>Depth-based differentiation of microbial function through sediment-hosted aquifers and enrichment of novel symbionts in the deep terrestrial subsurface.</title>
        <authorList>
            <person name="Probst A.J."/>
            <person name="Ladd B."/>
            <person name="Jarett J.K."/>
            <person name="Geller-Mcgrath D.E."/>
            <person name="Sieber C.M.K."/>
            <person name="Emerson J.B."/>
            <person name="Anantharaman K."/>
            <person name="Thomas B.C."/>
            <person name="Malmstrom R."/>
            <person name="Stieglmeier M."/>
            <person name="Klingl A."/>
            <person name="Woyke T."/>
            <person name="Ryan C.M."/>
            <person name="Banfield J.F."/>
        </authorList>
    </citation>
    <scope>NUCLEOTIDE SEQUENCE [LARGE SCALE GENOMIC DNA]</scope>
</reference>